<sequence>MEVEKPAEEFSKEELRRQLYSSLRSTGVLDSMKGQLRARLLEHLRQQNGDVMEPNKRQGKPSMTERLLSSLFLDYLESNGFTFTISVFMPESQMASWPPFSYEEMLELLHLDPSSDLHIRLKLGGEGRESLAHQLVTVLQQMAHRNCIQEVATQTSPAEACKQQVARTSCSSPKELGMSMKGIEDPYVRKKDAHETQRLLPYRSLEDKITILHQEFDARVNAEVALQVSRLREYEINAARMDEAARYRRQLARDREELEDIHKARMDRIKTREESLLERMLSKEKAIEASAYEQRQKILTEITGLRERENNLRQFKESQDHREEKLDERELSLRAKEEEVVRVRKTLYAQADDITVLRRKELEEQYKELCDRLHHDRTLLEAEREQMKEEKVAMAIELAASRSDKELIQALHRRQIMEEEQRLNHVKTIRELEEKLKQQSLPAPAPVNILDQRLEERLLDLRAELEQERLQRQANEKEISILQRKLQQKKVELAAARNPRGEWIAEHKNLMATIHQQEAELDRKETKLQFMETERERFSTRQRMLLLKIDHFDTLVKKAQEEKDRAMCNLEVLQVQHTSDEKELFETIMLLRKAQQALEAERLENCALRSHMNAAIPTIRDRLSQDQHGQHSNLFDHKSSAEEDFRKKWESLRKKPKRESHDLWTQILSDNASQSAFLDQDYKRNQGDYFSTSTISKPFSSDFGYQLLELRDDGIKSVTKTESLIETVVNGSIEEYYTGSWDQEKYYEHRYEDAIPSWRKTYLPDVARPSSWNNGYEESAIDVQSVVTNRQCDWRKVDMGVGGSSRDPGSAWNRGQYGDLSHTDRMQWDMAYFEGEEKIGVKLEEESLNGFRDFETTTQIRSAGILGINCPAASIRNLKDSDTSVERKAYLRSEVSEEKKSFVDRYTEPSSTMKGARTRRIQRDTQTMETNCQGRLANSSDNHEHENLDLNRGKPFLKEVSSGTSNDEGEQSYTSAYRFTTSTNVQTSMDISSVEDYNSRIDSRNSWDSEKHKTDNQMSLELTQDIASGTLLTVHDIPDVRHTENNNHVEKQAGSPQKTYSREPEEITRDSSEAEENLIQDPPSSKCILSLKYDLESSEESAQNKHESDSHSQGDQHETADSATDVPKNPTMIPEIDNRQPLNSAQIVESRSCEYMKCKERIKDNQNYSQSETESEEDKVRHAIQGDETRHGDTTDEALESLKLTNNVNQEALDVTSLAPSMKQSEGTPSKCSPTISISDSDTAQDPDKDLNRLMRSLGLTVDTNDEEKKCLHKKDEELSSEKGLSPSQLNSQKEESRELVHENCTPGKGNMSGLPEIGGMLFKGEMHQQGKAQNNLQVDLLQGSTEEAQVPPERANVEGNADINLSSQATRLPALETLRTSIVIRKQEMMIDKEIDKETGKESPRLMDSTSSHKNHPILALAIRNNQLVKLETQDELPKEGKTTSFLNEAPVETVTNSKVHNAETSFSKETSPRLVDESSNVQHASQPIHTPASQEETHSSSEESIYGGDSFEEEEEGDVDQKRTCSEESCISEDMRVSSGQTQGSLGIETIEQSSPSGKANAEGSQSRSPRRPTENWEGESEQGSYSLDEDDTEADSIHSLDTCGSQGTTDADRDHSVS</sequence>
<dbReference type="Proteomes" id="UP000822688">
    <property type="component" value="Chromosome 8"/>
</dbReference>
<feature type="compositionally biased region" description="Polar residues" evidence="2">
    <location>
        <begin position="1455"/>
        <end position="1471"/>
    </location>
</feature>
<feature type="compositionally biased region" description="Polar residues" evidence="2">
    <location>
        <begin position="924"/>
        <end position="940"/>
    </location>
</feature>
<keyword evidence="1" id="KW-0175">Coiled coil</keyword>
<accession>A0A8T0H1T6</accession>
<feature type="compositionally biased region" description="Basic and acidic residues" evidence="2">
    <location>
        <begin position="941"/>
        <end position="952"/>
    </location>
</feature>
<feature type="region of interest" description="Disordered" evidence="2">
    <location>
        <begin position="1219"/>
        <end position="1249"/>
    </location>
</feature>
<dbReference type="EMBL" id="CM026429">
    <property type="protein sequence ID" value="KAG0564048.1"/>
    <property type="molecule type" value="Genomic_DNA"/>
</dbReference>
<comment type="caution">
    <text evidence="3">The sequence shown here is derived from an EMBL/GenBank/DDBJ whole genome shotgun (WGS) entry which is preliminary data.</text>
</comment>
<proteinExistence type="predicted"/>
<name>A0A8T0H1T6_CERPU</name>
<dbReference type="PANTHER" id="PTHR39063">
    <property type="entry name" value="ORAL-FACIAL-DIGITAL SYNDROME 1 PROTEIN HOMOLOG"/>
    <property type="match status" value="1"/>
</dbReference>
<dbReference type="InterPro" id="IPR006594">
    <property type="entry name" value="LisH"/>
</dbReference>
<feature type="region of interest" description="Disordered" evidence="2">
    <location>
        <begin position="1436"/>
        <end position="1621"/>
    </location>
</feature>
<feature type="region of interest" description="Disordered" evidence="2">
    <location>
        <begin position="899"/>
        <end position="974"/>
    </location>
</feature>
<keyword evidence="4" id="KW-1185">Reference proteome</keyword>
<feature type="compositionally biased region" description="Basic and acidic residues" evidence="2">
    <location>
        <begin position="1102"/>
        <end position="1120"/>
    </location>
</feature>
<reference evidence="3" key="1">
    <citation type="submission" date="2020-06" db="EMBL/GenBank/DDBJ databases">
        <title>WGS assembly of Ceratodon purpureus strain R40.</title>
        <authorList>
            <person name="Carey S.B."/>
            <person name="Jenkins J."/>
            <person name="Shu S."/>
            <person name="Lovell J.T."/>
            <person name="Sreedasyam A."/>
            <person name="Maumus F."/>
            <person name="Tiley G.P."/>
            <person name="Fernandez-Pozo N."/>
            <person name="Barry K."/>
            <person name="Chen C."/>
            <person name="Wang M."/>
            <person name="Lipzen A."/>
            <person name="Daum C."/>
            <person name="Saski C.A."/>
            <person name="Payton A.C."/>
            <person name="Mcbreen J.C."/>
            <person name="Conrad R.E."/>
            <person name="Kollar L.M."/>
            <person name="Olsson S."/>
            <person name="Huttunen S."/>
            <person name="Landis J.B."/>
            <person name="Wickett N.J."/>
            <person name="Johnson M.G."/>
            <person name="Rensing S.A."/>
            <person name="Grimwood J."/>
            <person name="Schmutz J."/>
            <person name="Mcdaniel S.F."/>
        </authorList>
    </citation>
    <scope>NUCLEOTIDE SEQUENCE</scope>
    <source>
        <strain evidence="3">R40</strain>
    </source>
</reference>
<feature type="region of interest" description="Disordered" evidence="2">
    <location>
        <begin position="1275"/>
        <end position="1313"/>
    </location>
</feature>
<feature type="region of interest" description="Disordered" evidence="2">
    <location>
        <begin position="1041"/>
        <end position="1137"/>
    </location>
</feature>
<feature type="compositionally biased region" description="Polar residues" evidence="2">
    <location>
        <begin position="1540"/>
        <end position="1570"/>
    </location>
</feature>
<evidence type="ECO:0000256" key="1">
    <source>
        <dbReference type="SAM" id="Coils"/>
    </source>
</evidence>
<dbReference type="PROSITE" id="PS50896">
    <property type="entry name" value="LISH"/>
    <property type="match status" value="1"/>
</dbReference>
<feature type="compositionally biased region" description="Polar residues" evidence="2">
    <location>
        <begin position="1219"/>
        <end position="1244"/>
    </location>
</feature>
<dbReference type="GO" id="GO:0005576">
    <property type="term" value="C:extracellular region"/>
    <property type="evidence" value="ECO:0007669"/>
    <property type="project" value="GOC"/>
</dbReference>
<feature type="compositionally biased region" description="Basic and acidic residues" evidence="2">
    <location>
        <begin position="1293"/>
        <end position="1302"/>
    </location>
</feature>
<feature type="compositionally biased region" description="Polar residues" evidence="2">
    <location>
        <begin position="1479"/>
        <end position="1494"/>
    </location>
</feature>
<organism evidence="3 4">
    <name type="scientific">Ceratodon purpureus</name>
    <name type="common">Fire moss</name>
    <name type="synonym">Dicranum purpureum</name>
    <dbReference type="NCBI Taxonomy" id="3225"/>
    <lineage>
        <taxon>Eukaryota</taxon>
        <taxon>Viridiplantae</taxon>
        <taxon>Streptophyta</taxon>
        <taxon>Embryophyta</taxon>
        <taxon>Bryophyta</taxon>
        <taxon>Bryophytina</taxon>
        <taxon>Bryopsida</taxon>
        <taxon>Dicranidae</taxon>
        <taxon>Pseudoditrichales</taxon>
        <taxon>Ditrichaceae</taxon>
        <taxon>Ceratodon</taxon>
    </lineage>
</organism>
<dbReference type="GO" id="GO:0060287">
    <property type="term" value="P:epithelial cilium movement involved in determination of left/right asymmetry"/>
    <property type="evidence" value="ECO:0007669"/>
    <property type="project" value="TreeGrafter"/>
</dbReference>
<feature type="region of interest" description="Disordered" evidence="2">
    <location>
        <begin position="1164"/>
        <end position="1194"/>
    </location>
</feature>
<feature type="compositionally biased region" description="Basic and acidic residues" evidence="2">
    <location>
        <begin position="1060"/>
        <end position="1072"/>
    </location>
</feature>
<evidence type="ECO:0000313" key="4">
    <source>
        <dbReference type="Proteomes" id="UP000822688"/>
    </source>
</evidence>
<protein>
    <recommendedName>
        <fullName evidence="5">LisH domain-containing protein</fullName>
    </recommendedName>
</protein>
<feature type="compositionally biased region" description="Basic and acidic residues" evidence="2">
    <location>
        <begin position="1041"/>
        <end position="1051"/>
    </location>
</feature>
<feature type="compositionally biased region" description="Polar residues" evidence="2">
    <location>
        <begin position="961"/>
        <end position="974"/>
    </location>
</feature>
<dbReference type="InterPro" id="IPR055289">
    <property type="entry name" value="OFD1"/>
</dbReference>
<feature type="coiled-coil region" evidence="1">
    <location>
        <begin position="370"/>
        <end position="397"/>
    </location>
</feature>
<feature type="compositionally biased region" description="Basic and acidic residues" evidence="2">
    <location>
        <begin position="1178"/>
        <end position="1194"/>
    </location>
</feature>
<evidence type="ECO:0000256" key="2">
    <source>
        <dbReference type="SAM" id="MobiDB-lite"/>
    </source>
</evidence>
<dbReference type="PANTHER" id="PTHR39063:SF1">
    <property type="entry name" value="OFD1 CENTRIOLE AND CENTRIOLAR SATELLITE PROTEIN"/>
    <property type="match status" value="1"/>
</dbReference>
<feature type="coiled-coil region" evidence="1">
    <location>
        <begin position="451"/>
        <end position="576"/>
    </location>
</feature>
<dbReference type="GO" id="GO:0036064">
    <property type="term" value="C:ciliary basal body"/>
    <property type="evidence" value="ECO:0007669"/>
    <property type="project" value="TreeGrafter"/>
</dbReference>
<gene>
    <name evidence="3" type="ORF">KC19_8G079100</name>
</gene>
<evidence type="ECO:0000313" key="3">
    <source>
        <dbReference type="EMBL" id="KAG0564048.1"/>
    </source>
</evidence>
<dbReference type="Gene3D" id="1.20.960.40">
    <property type="match status" value="1"/>
</dbReference>
<evidence type="ECO:0008006" key="5">
    <source>
        <dbReference type="Google" id="ProtNLM"/>
    </source>
</evidence>